<proteinExistence type="predicted"/>
<dbReference type="InterPro" id="IPR029057">
    <property type="entry name" value="PRTase-like"/>
</dbReference>
<dbReference type="InterPro" id="IPR000836">
    <property type="entry name" value="PRTase_dom"/>
</dbReference>
<dbReference type="Gene3D" id="3.40.50.2020">
    <property type="match status" value="1"/>
</dbReference>
<evidence type="ECO:0000259" key="1">
    <source>
        <dbReference type="Pfam" id="PF00156"/>
    </source>
</evidence>
<dbReference type="Gene3D" id="3.30.1310.20">
    <property type="entry name" value="PRTase-like"/>
    <property type="match status" value="1"/>
</dbReference>
<protein>
    <recommendedName>
        <fullName evidence="1">Phosphoribosyltransferase domain-containing protein</fullName>
    </recommendedName>
</protein>
<dbReference type="CDD" id="cd06223">
    <property type="entry name" value="PRTases_typeI"/>
    <property type="match status" value="1"/>
</dbReference>
<evidence type="ECO:0000313" key="2">
    <source>
        <dbReference type="EMBL" id="SVA81779.1"/>
    </source>
</evidence>
<feature type="domain" description="Phosphoribosyltransferase" evidence="1">
    <location>
        <begin position="13"/>
        <end position="161"/>
    </location>
</feature>
<dbReference type="Pfam" id="PF00156">
    <property type="entry name" value="Pribosyltran"/>
    <property type="match status" value="1"/>
</dbReference>
<gene>
    <name evidence="2" type="ORF">METZ01_LOCUS134633</name>
</gene>
<organism evidence="2">
    <name type="scientific">marine metagenome</name>
    <dbReference type="NCBI Taxonomy" id="408172"/>
    <lineage>
        <taxon>unclassified sequences</taxon>
        <taxon>metagenomes</taxon>
        <taxon>ecological metagenomes</taxon>
    </lineage>
</organism>
<dbReference type="EMBL" id="UINC01019323">
    <property type="protein sequence ID" value="SVA81779.1"/>
    <property type="molecule type" value="Genomic_DNA"/>
</dbReference>
<reference evidence="2" key="1">
    <citation type="submission" date="2018-05" db="EMBL/GenBank/DDBJ databases">
        <authorList>
            <person name="Lanie J.A."/>
            <person name="Ng W.-L."/>
            <person name="Kazmierczak K.M."/>
            <person name="Andrzejewski T.M."/>
            <person name="Davidsen T.M."/>
            <person name="Wayne K.J."/>
            <person name="Tettelin H."/>
            <person name="Glass J.I."/>
            <person name="Rusch D."/>
            <person name="Podicherti R."/>
            <person name="Tsui H.-C.T."/>
            <person name="Winkler M.E."/>
        </authorList>
    </citation>
    <scope>NUCLEOTIDE SEQUENCE</scope>
</reference>
<sequence>MELADKVDIGPSPVVLGIPRGGVVVADIVAREFDAELDVIAVEKLGSPWNPELAVGAVGEGEAMWIDAKLAKRVGVSKLACTIEAERAELAEKLADIRRIQPRIDLDGRTTIIVDDGVATGSTVRAALLALERAKPARRILAVPVGAPQTLAQLEEVADVVVCPLRPPCFQAVGSWYEVFGQVSQAEVREIFQRRRGI</sequence>
<accession>A0A381YXT8</accession>
<dbReference type="SUPFAM" id="SSF53271">
    <property type="entry name" value="PRTase-like"/>
    <property type="match status" value="1"/>
</dbReference>
<dbReference type="AlphaFoldDB" id="A0A381YXT8"/>
<name>A0A381YXT8_9ZZZZ</name>